<keyword evidence="2" id="KW-0732">Signal</keyword>
<keyword evidence="1" id="KW-1003">Cell membrane</keyword>
<dbReference type="Proteomes" id="UP000184245">
    <property type="component" value="Unassembled WGS sequence"/>
</dbReference>
<evidence type="ECO:0000256" key="4">
    <source>
        <dbReference type="ARBA" id="ARBA00023125"/>
    </source>
</evidence>
<dbReference type="SMART" id="SM00345">
    <property type="entry name" value="HTH_GNTR"/>
    <property type="match status" value="1"/>
</dbReference>
<keyword evidence="11" id="KW-1185">Reference proteome</keyword>
<keyword evidence="6" id="KW-0564">Palmitate</keyword>
<dbReference type="InterPro" id="IPR036388">
    <property type="entry name" value="WH-like_DNA-bd_sf"/>
</dbReference>
<dbReference type="STRING" id="1122155.SAMN02745158_03641"/>
<name>A0A1M5BFC6_9CLOT</name>
<feature type="domain" description="HTH gntR-type" evidence="9">
    <location>
        <begin position="5"/>
        <end position="73"/>
    </location>
</feature>
<dbReference type="PRINTS" id="PR00035">
    <property type="entry name" value="HTHGNTR"/>
</dbReference>
<dbReference type="InterPro" id="IPR006059">
    <property type="entry name" value="SBP"/>
</dbReference>
<dbReference type="EMBL" id="FQVI01000026">
    <property type="protein sequence ID" value="SHF41146.1"/>
    <property type="molecule type" value="Genomic_DNA"/>
</dbReference>
<evidence type="ECO:0000259" key="9">
    <source>
        <dbReference type="PROSITE" id="PS50949"/>
    </source>
</evidence>
<dbReference type="PANTHER" id="PTHR43649">
    <property type="entry name" value="ARABINOSE-BINDING PROTEIN-RELATED"/>
    <property type="match status" value="1"/>
</dbReference>
<dbReference type="Pfam" id="PF00392">
    <property type="entry name" value="GntR"/>
    <property type="match status" value="1"/>
</dbReference>
<evidence type="ECO:0000256" key="2">
    <source>
        <dbReference type="ARBA" id="ARBA00022729"/>
    </source>
</evidence>
<keyword evidence="7" id="KW-0804">Transcription</keyword>
<dbReference type="SUPFAM" id="SSF46785">
    <property type="entry name" value="Winged helix' DNA-binding domain"/>
    <property type="match status" value="1"/>
</dbReference>
<evidence type="ECO:0000256" key="8">
    <source>
        <dbReference type="ARBA" id="ARBA00023288"/>
    </source>
</evidence>
<dbReference type="AlphaFoldDB" id="A0A1M5BFC6"/>
<organism evidence="10 11">
    <name type="scientific">Lactonifactor longoviformis DSM 17459</name>
    <dbReference type="NCBI Taxonomy" id="1122155"/>
    <lineage>
        <taxon>Bacteria</taxon>
        <taxon>Bacillati</taxon>
        <taxon>Bacillota</taxon>
        <taxon>Clostridia</taxon>
        <taxon>Eubacteriales</taxon>
        <taxon>Clostridiaceae</taxon>
        <taxon>Lactonifactor</taxon>
    </lineage>
</organism>
<proteinExistence type="predicted"/>
<dbReference type="RefSeq" id="WP_072854203.1">
    <property type="nucleotide sequence ID" value="NZ_FQVI01000026.1"/>
</dbReference>
<dbReference type="SUPFAM" id="SSF53850">
    <property type="entry name" value="Periplasmic binding protein-like II"/>
    <property type="match status" value="1"/>
</dbReference>
<evidence type="ECO:0000256" key="7">
    <source>
        <dbReference type="ARBA" id="ARBA00023163"/>
    </source>
</evidence>
<dbReference type="OrthoDB" id="383937at2"/>
<evidence type="ECO:0000256" key="6">
    <source>
        <dbReference type="ARBA" id="ARBA00023139"/>
    </source>
</evidence>
<sequence length="480" mass="54864">MNSRTPKYITIKNNLIHKIESGCYQPGDAIPSDNELMRTLNISKSTITQALKTLEAEGYIVRQQGKGSFVTDRSQLQTVLRIYLCPMEESEKQFWTPLIEAFNESNQGFTVEGTFLSNQKAPLRDTLFQSFTSGNAPDILSLDGPDVAYWAYMNSLLPFDDYMDDAFLSSFLDPILLQGRFRGKLYHLGYTESTLCILYNKELFHFLGIRIPSGIDDAWSWDEFLSVCKLIKEKTSFPYPLLMDSGRGLSPKSGEWNSYSGLPFILQNNGRLFNDDLTKTSGYINSPESIAAMDWLGSLFHKYNYTHIEDVSDNFPNNFAMSLSLPNAYFESLKENDNIGIIPLPHGKKAAIPHGSWGLCMSRQTRHPEQCCQFIRYVFSLQNQLKISRLTGIPVLKEIHEVMDSFQNVSSNNNILFSQLRHSSFTRPQTPAYPFFSKQFAYAYYHIATGADVRKELTHLSEQVDDHLFRHNYYLNDNIG</sequence>
<dbReference type="Gene3D" id="1.10.10.10">
    <property type="entry name" value="Winged helix-like DNA-binding domain superfamily/Winged helix DNA-binding domain"/>
    <property type="match status" value="1"/>
</dbReference>
<dbReference type="Pfam" id="PF01547">
    <property type="entry name" value="SBP_bac_1"/>
    <property type="match status" value="1"/>
</dbReference>
<evidence type="ECO:0000256" key="5">
    <source>
        <dbReference type="ARBA" id="ARBA00023136"/>
    </source>
</evidence>
<dbReference type="InterPro" id="IPR050490">
    <property type="entry name" value="Bact_solute-bd_prot1"/>
</dbReference>
<dbReference type="PROSITE" id="PS50949">
    <property type="entry name" value="HTH_GNTR"/>
    <property type="match status" value="1"/>
</dbReference>
<dbReference type="InterPro" id="IPR000524">
    <property type="entry name" value="Tscrpt_reg_HTH_GntR"/>
</dbReference>
<evidence type="ECO:0000256" key="1">
    <source>
        <dbReference type="ARBA" id="ARBA00022475"/>
    </source>
</evidence>
<dbReference type="Gene3D" id="3.40.190.10">
    <property type="entry name" value="Periplasmic binding protein-like II"/>
    <property type="match status" value="1"/>
</dbReference>
<keyword evidence="4" id="KW-0238">DNA-binding</keyword>
<accession>A0A1M5BFC6</accession>
<evidence type="ECO:0000313" key="11">
    <source>
        <dbReference type="Proteomes" id="UP000184245"/>
    </source>
</evidence>
<keyword evidence="3" id="KW-0805">Transcription regulation</keyword>
<evidence type="ECO:0000313" key="10">
    <source>
        <dbReference type="EMBL" id="SHF41146.1"/>
    </source>
</evidence>
<evidence type="ECO:0000256" key="3">
    <source>
        <dbReference type="ARBA" id="ARBA00023015"/>
    </source>
</evidence>
<keyword evidence="5" id="KW-0472">Membrane</keyword>
<reference evidence="10 11" key="1">
    <citation type="submission" date="2016-11" db="EMBL/GenBank/DDBJ databases">
        <authorList>
            <person name="Jaros S."/>
            <person name="Januszkiewicz K."/>
            <person name="Wedrychowicz H."/>
        </authorList>
    </citation>
    <scope>NUCLEOTIDE SEQUENCE [LARGE SCALE GENOMIC DNA]</scope>
    <source>
        <strain evidence="10 11">DSM 17459</strain>
    </source>
</reference>
<dbReference type="InterPro" id="IPR036390">
    <property type="entry name" value="WH_DNA-bd_sf"/>
</dbReference>
<dbReference type="CDD" id="cd07377">
    <property type="entry name" value="WHTH_GntR"/>
    <property type="match status" value="1"/>
</dbReference>
<keyword evidence="8" id="KW-0449">Lipoprotein</keyword>
<dbReference type="GO" id="GO:0003700">
    <property type="term" value="F:DNA-binding transcription factor activity"/>
    <property type="evidence" value="ECO:0007669"/>
    <property type="project" value="InterPro"/>
</dbReference>
<dbReference type="CDD" id="cd13585">
    <property type="entry name" value="PBP2_TMBP_like"/>
    <property type="match status" value="1"/>
</dbReference>
<dbReference type="PANTHER" id="PTHR43649:SF33">
    <property type="entry name" value="POLYGALACTURONAN_RHAMNOGALACTURONAN-BINDING PROTEIN YTCQ"/>
    <property type="match status" value="1"/>
</dbReference>
<protein>
    <submittedName>
        <fullName evidence="10">Regulatory protein, gntR family</fullName>
    </submittedName>
</protein>
<gene>
    <name evidence="10" type="ORF">SAMN02745158_03641</name>
</gene>
<dbReference type="GO" id="GO:0003677">
    <property type="term" value="F:DNA binding"/>
    <property type="evidence" value="ECO:0007669"/>
    <property type="project" value="UniProtKB-KW"/>
</dbReference>